<evidence type="ECO:0000313" key="2">
    <source>
        <dbReference type="EMBL" id="CAF9937467.1"/>
    </source>
</evidence>
<dbReference type="Proteomes" id="UP000664203">
    <property type="component" value="Unassembled WGS sequence"/>
</dbReference>
<feature type="signal peptide" evidence="1">
    <location>
        <begin position="1"/>
        <end position="23"/>
    </location>
</feature>
<dbReference type="EMBL" id="CAJPDR010000473">
    <property type="protein sequence ID" value="CAF9937467.1"/>
    <property type="molecule type" value="Genomic_DNA"/>
</dbReference>
<keyword evidence="1" id="KW-0732">Signal</keyword>
<reference evidence="2" key="1">
    <citation type="submission" date="2021-03" db="EMBL/GenBank/DDBJ databases">
        <authorList>
            <person name="Tagirdzhanova G."/>
        </authorList>
    </citation>
    <scope>NUCLEOTIDE SEQUENCE</scope>
</reference>
<accession>A0A8H3G651</accession>
<gene>
    <name evidence="2" type="ORF">ALECFALPRED_007258</name>
</gene>
<evidence type="ECO:0000313" key="3">
    <source>
        <dbReference type="Proteomes" id="UP000664203"/>
    </source>
</evidence>
<keyword evidence="3" id="KW-1185">Reference proteome</keyword>
<comment type="caution">
    <text evidence="2">The sequence shown here is derived from an EMBL/GenBank/DDBJ whole genome shotgun (WGS) entry which is preliminary data.</text>
</comment>
<sequence>MKTSTTLMAACAILYSVFCPVVAGPLPEIQAEGRPFNSRFAPVARPVFPRSYWDNYTSTTTTPGPTAYKRSYPAGPTASAYVFHDKHFGKDRKA</sequence>
<dbReference type="OrthoDB" id="5316814at2759"/>
<name>A0A8H3G651_9LECA</name>
<dbReference type="AlphaFoldDB" id="A0A8H3G651"/>
<organism evidence="2 3">
    <name type="scientific">Alectoria fallacina</name>
    <dbReference type="NCBI Taxonomy" id="1903189"/>
    <lineage>
        <taxon>Eukaryota</taxon>
        <taxon>Fungi</taxon>
        <taxon>Dikarya</taxon>
        <taxon>Ascomycota</taxon>
        <taxon>Pezizomycotina</taxon>
        <taxon>Lecanoromycetes</taxon>
        <taxon>OSLEUM clade</taxon>
        <taxon>Lecanoromycetidae</taxon>
        <taxon>Lecanorales</taxon>
        <taxon>Lecanorineae</taxon>
        <taxon>Parmeliaceae</taxon>
        <taxon>Alectoria</taxon>
    </lineage>
</organism>
<protein>
    <submittedName>
        <fullName evidence="2">Uncharacterized protein</fullName>
    </submittedName>
</protein>
<evidence type="ECO:0000256" key="1">
    <source>
        <dbReference type="SAM" id="SignalP"/>
    </source>
</evidence>
<feature type="chain" id="PRO_5034447566" evidence="1">
    <location>
        <begin position="24"/>
        <end position="94"/>
    </location>
</feature>
<proteinExistence type="predicted"/>